<protein>
    <submittedName>
        <fullName evidence="1">Uncharacterized protein</fullName>
    </submittedName>
</protein>
<reference evidence="1 2" key="1">
    <citation type="submission" date="2016-08" db="EMBL/GenBank/DDBJ databases">
        <title>Evolution of the type three secretion system and type three effector repertoires in Xanthomonas.</title>
        <authorList>
            <person name="Merda D."/>
            <person name="Briand M."/>
            <person name="Bosis E."/>
            <person name="Rousseau C."/>
            <person name="Portier P."/>
            <person name="Jacques M.-A."/>
            <person name="Fischer-Le Saux M."/>
        </authorList>
    </citation>
    <scope>NUCLEOTIDE SEQUENCE [LARGE SCALE GENOMIC DNA]</scope>
    <source>
        <strain evidence="1 2">CFBP 4691</strain>
    </source>
</reference>
<dbReference type="EMBL" id="MIGX01000027">
    <property type="protein sequence ID" value="PPT91397.1"/>
    <property type="molecule type" value="Genomic_DNA"/>
</dbReference>
<dbReference type="InterPro" id="IPR053842">
    <property type="entry name" value="NikA-like"/>
</dbReference>
<proteinExistence type="predicted"/>
<keyword evidence="2" id="KW-1185">Reference proteome</keyword>
<dbReference type="AlphaFoldDB" id="A0A2S6ZGK9"/>
<sequence>MTERLVTMVKPSELEQIKKRAQRVNLNTSDYMRKSALGDLPPAFDLLAEELAASAARAHKAIDASLEAIKASEARLDALEAAAGQRSAAV</sequence>
<gene>
    <name evidence="1" type="ORF">XthCFBP4691_07640</name>
</gene>
<evidence type="ECO:0000313" key="2">
    <source>
        <dbReference type="Proteomes" id="UP000239898"/>
    </source>
</evidence>
<dbReference type="Pfam" id="PF21983">
    <property type="entry name" value="NikA-like"/>
    <property type="match status" value="1"/>
</dbReference>
<accession>A0A2S6ZGK9</accession>
<organism evidence="1 2">
    <name type="scientific">Xanthomonas theicola</name>
    <dbReference type="NCBI Taxonomy" id="56464"/>
    <lineage>
        <taxon>Bacteria</taxon>
        <taxon>Pseudomonadati</taxon>
        <taxon>Pseudomonadota</taxon>
        <taxon>Gammaproteobacteria</taxon>
        <taxon>Lysobacterales</taxon>
        <taxon>Lysobacteraceae</taxon>
        <taxon>Xanthomonas</taxon>
    </lineage>
</organism>
<name>A0A2S6ZGK9_9XANT</name>
<comment type="caution">
    <text evidence="1">The sequence shown here is derived from an EMBL/GenBank/DDBJ whole genome shotgun (WGS) entry which is preliminary data.</text>
</comment>
<evidence type="ECO:0000313" key="1">
    <source>
        <dbReference type="EMBL" id="PPT91397.1"/>
    </source>
</evidence>
<dbReference type="Proteomes" id="UP000239898">
    <property type="component" value="Unassembled WGS sequence"/>
</dbReference>